<name>A0A3B4H4J4_9CICH</name>
<accession>A0A3B4H4J4</accession>
<dbReference type="Pfam" id="PF00155">
    <property type="entry name" value="Aminotran_1_2"/>
    <property type="match status" value="2"/>
</dbReference>
<dbReference type="STRING" id="303518.ENSPNYP00000028336"/>
<evidence type="ECO:0000256" key="5">
    <source>
        <dbReference type="ARBA" id="ARBA00023315"/>
    </source>
</evidence>
<dbReference type="FunFam" id="3.90.1150.10:FF:000004">
    <property type="entry name" value="2-amino-3-ketobutyrate coenzyme A ligase"/>
    <property type="match status" value="1"/>
</dbReference>
<sequence length="387" mass="42191">MSLGKAARSLVSPLRGALRCSGLSRSYTAAAEARAVLEHELETIRAAGTWKAERIITSKQGPEISVDGSRGILNFCANNYLGLSSHPEVVQAGIDALKTHGAGLSSVRFICGTQDLHKKLEQKLAEFHEREDCILYASCFDANAGLFEVLLGPDDAVLSDELNHASIIDGIRLCRAKRLRYKHMDLGDLETKLKEAQSSRMRLVVTDGVFSMDGDVYLLDFQGFPLANNTCYPGTVFETPSNRDLSKPLIDLLRQRSRPYLFSNALPPPVVGSATRAVELLLASNEIAQSMTAKTMRFRNKMTQAGFTIAGSAHPICPVMLGDARLASLMADDMLKLGVYVIGFSYPVVPKGKARIRVQISAAHTDEDIDHCVDAFIQTGRKHGVIS</sequence>
<evidence type="ECO:0000313" key="7">
    <source>
        <dbReference type="Ensembl" id="ENSPNYP00000028336.1"/>
    </source>
</evidence>
<protein>
    <submittedName>
        <fullName evidence="7">Glycine C-acetyltransferase</fullName>
    </submittedName>
</protein>
<dbReference type="AlphaFoldDB" id="A0A3B4H4J4"/>
<dbReference type="Gene3D" id="3.40.640.10">
    <property type="entry name" value="Type I PLP-dependent aspartate aminotransferase-like (Major domain)"/>
    <property type="match status" value="1"/>
</dbReference>
<evidence type="ECO:0000259" key="6">
    <source>
        <dbReference type="Pfam" id="PF00155"/>
    </source>
</evidence>
<dbReference type="GeneTree" id="ENSGT00940000155729"/>
<dbReference type="Gene3D" id="3.90.1150.10">
    <property type="entry name" value="Aspartate Aminotransferase, domain 1"/>
    <property type="match status" value="1"/>
</dbReference>
<dbReference type="PANTHER" id="PTHR13693">
    <property type="entry name" value="CLASS II AMINOTRANSFERASE/8-AMINO-7-OXONONANOATE SYNTHASE"/>
    <property type="match status" value="1"/>
</dbReference>
<evidence type="ECO:0000256" key="2">
    <source>
        <dbReference type="ARBA" id="ARBA00008392"/>
    </source>
</evidence>
<comment type="similarity">
    <text evidence="2">Belongs to the class-II pyridoxal-phosphate-dependent aminotransferase family.</text>
</comment>
<dbReference type="Ensembl" id="ENSPNYT00000029027.1">
    <property type="protein sequence ID" value="ENSPNYP00000028336.1"/>
    <property type="gene ID" value="ENSPNYG00000021324.1"/>
</dbReference>
<dbReference type="SUPFAM" id="SSF53383">
    <property type="entry name" value="PLP-dependent transferases"/>
    <property type="match status" value="1"/>
</dbReference>
<evidence type="ECO:0000256" key="3">
    <source>
        <dbReference type="ARBA" id="ARBA00022679"/>
    </source>
</evidence>
<dbReference type="InterPro" id="IPR015422">
    <property type="entry name" value="PyrdxlP-dep_Trfase_small"/>
</dbReference>
<evidence type="ECO:0000256" key="4">
    <source>
        <dbReference type="ARBA" id="ARBA00022898"/>
    </source>
</evidence>
<feature type="domain" description="Aminotransferase class I/classII large" evidence="6">
    <location>
        <begin position="247"/>
        <end position="376"/>
    </location>
</feature>
<dbReference type="GO" id="GO:0005739">
    <property type="term" value="C:mitochondrion"/>
    <property type="evidence" value="ECO:0007669"/>
    <property type="project" value="TreeGrafter"/>
</dbReference>
<dbReference type="InterPro" id="IPR004839">
    <property type="entry name" value="Aminotransferase_I/II_large"/>
</dbReference>
<dbReference type="GO" id="GO:0030170">
    <property type="term" value="F:pyridoxal phosphate binding"/>
    <property type="evidence" value="ECO:0007669"/>
    <property type="project" value="InterPro"/>
</dbReference>
<keyword evidence="5" id="KW-0012">Acyltransferase</keyword>
<proteinExistence type="inferred from homology"/>
<keyword evidence="4" id="KW-0663">Pyridoxal phosphate</keyword>
<dbReference type="InterPro" id="IPR015421">
    <property type="entry name" value="PyrdxlP-dep_Trfase_major"/>
</dbReference>
<reference evidence="7" key="1">
    <citation type="submission" date="2023-09" db="UniProtKB">
        <authorList>
            <consortium name="Ensembl"/>
        </authorList>
    </citation>
    <scope>IDENTIFICATION</scope>
</reference>
<keyword evidence="3" id="KW-0808">Transferase</keyword>
<dbReference type="InterPro" id="IPR015424">
    <property type="entry name" value="PyrdxlP-dep_Trfase"/>
</dbReference>
<feature type="domain" description="Aminotransferase class I/classII large" evidence="6">
    <location>
        <begin position="72"/>
        <end position="217"/>
    </location>
</feature>
<dbReference type="InterPro" id="IPR050087">
    <property type="entry name" value="AON_synthase_class-II"/>
</dbReference>
<organism evidence="7">
    <name type="scientific">Pundamilia nyererei</name>
    <dbReference type="NCBI Taxonomy" id="303518"/>
    <lineage>
        <taxon>Eukaryota</taxon>
        <taxon>Metazoa</taxon>
        <taxon>Chordata</taxon>
        <taxon>Craniata</taxon>
        <taxon>Vertebrata</taxon>
        <taxon>Euteleostomi</taxon>
        <taxon>Actinopterygii</taxon>
        <taxon>Neopterygii</taxon>
        <taxon>Teleostei</taxon>
        <taxon>Neoteleostei</taxon>
        <taxon>Acanthomorphata</taxon>
        <taxon>Ovalentaria</taxon>
        <taxon>Cichlomorphae</taxon>
        <taxon>Cichliformes</taxon>
        <taxon>Cichlidae</taxon>
        <taxon>African cichlids</taxon>
        <taxon>Pseudocrenilabrinae</taxon>
        <taxon>Haplochromini</taxon>
        <taxon>Pundamilia</taxon>
    </lineage>
</organism>
<dbReference type="GO" id="GO:0016746">
    <property type="term" value="F:acyltransferase activity"/>
    <property type="evidence" value="ECO:0007669"/>
    <property type="project" value="UniProtKB-KW"/>
</dbReference>
<evidence type="ECO:0000256" key="1">
    <source>
        <dbReference type="ARBA" id="ARBA00001933"/>
    </source>
</evidence>
<dbReference type="PANTHER" id="PTHR13693:SF102">
    <property type="entry name" value="2-AMINO-3-KETOBUTYRATE COENZYME A LIGASE, MITOCHONDRIAL"/>
    <property type="match status" value="1"/>
</dbReference>
<comment type="cofactor">
    <cofactor evidence="1">
        <name>pyridoxal 5'-phosphate</name>
        <dbReference type="ChEBI" id="CHEBI:597326"/>
    </cofactor>
</comment>